<evidence type="ECO:0000313" key="2">
    <source>
        <dbReference type="Proteomes" id="UP000284824"/>
    </source>
</evidence>
<dbReference type="AlphaFoldDB" id="A0A438M0R9"/>
<comment type="caution">
    <text evidence="1">The sequence shown here is derived from an EMBL/GenBank/DDBJ whole genome shotgun (WGS) entry which is preliminary data.</text>
</comment>
<dbReference type="EMBL" id="SAUN01000001">
    <property type="protein sequence ID" value="RVX39123.1"/>
    <property type="molecule type" value="Genomic_DNA"/>
</dbReference>
<dbReference type="RefSeq" id="WP_127931662.1">
    <property type="nucleotide sequence ID" value="NZ_SAUN01000001.1"/>
</dbReference>
<keyword evidence="2" id="KW-1185">Reference proteome</keyword>
<evidence type="ECO:0000313" key="1">
    <source>
        <dbReference type="EMBL" id="RVX39123.1"/>
    </source>
</evidence>
<name>A0A438M0R9_9ACTN</name>
<organism evidence="1 2">
    <name type="scientific">Nonomuraea polychroma</name>
    <dbReference type="NCBI Taxonomy" id="46176"/>
    <lineage>
        <taxon>Bacteria</taxon>
        <taxon>Bacillati</taxon>
        <taxon>Actinomycetota</taxon>
        <taxon>Actinomycetes</taxon>
        <taxon>Streptosporangiales</taxon>
        <taxon>Streptosporangiaceae</taxon>
        <taxon>Nonomuraea</taxon>
    </lineage>
</organism>
<dbReference type="Proteomes" id="UP000284824">
    <property type="component" value="Unassembled WGS sequence"/>
</dbReference>
<proteinExistence type="predicted"/>
<dbReference type="OrthoDB" id="4320490at2"/>
<sequence>MHELNSGNTRTGEVVAASGGVITTVVRYGILLIQLTAAGIRLRWLGEQVRSTYRYVEGCAASTDRLAEQLARLTVDADTVGEHHQAAAVMRGVLADAEAMAEATQDLSVMFEETSAAHQADYGPVAEAANSMPVPMADAEFYSNR</sequence>
<gene>
    <name evidence="1" type="ORF">EDD27_1466</name>
</gene>
<reference evidence="1 2" key="1">
    <citation type="submission" date="2019-01" db="EMBL/GenBank/DDBJ databases">
        <title>Sequencing the genomes of 1000 actinobacteria strains.</title>
        <authorList>
            <person name="Klenk H.-P."/>
        </authorList>
    </citation>
    <scope>NUCLEOTIDE SEQUENCE [LARGE SCALE GENOMIC DNA]</scope>
    <source>
        <strain evidence="1 2">DSM 43925</strain>
    </source>
</reference>
<accession>A0A438M0R9</accession>
<protein>
    <submittedName>
        <fullName evidence="1">Uncharacterized protein</fullName>
    </submittedName>
</protein>